<gene>
    <name evidence="3" type="ORF">DPMN_194208</name>
</gene>
<evidence type="ECO:0000313" key="3">
    <source>
        <dbReference type="EMBL" id="KAH3691444.1"/>
    </source>
</evidence>
<keyword evidence="4" id="KW-1185">Reference proteome</keyword>
<dbReference type="PANTHER" id="PTHR24111:SF0">
    <property type="entry name" value="LEUCINE-RICH REPEAT-CONTAINING PROTEIN"/>
    <property type="match status" value="1"/>
</dbReference>
<organism evidence="3 4">
    <name type="scientific">Dreissena polymorpha</name>
    <name type="common">Zebra mussel</name>
    <name type="synonym">Mytilus polymorpha</name>
    <dbReference type="NCBI Taxonomy" id="45954"/>
    <lineage>
        <taxon>Eukaryota</taxon>
        <taxon>Metazoa</taxon>
        <taxon>Spiralia</taxon>
        <taxon>Lophotrochozoa</taxon>
        <taxon>Mollusca</taxon>
        <taxon>Bivalvia</taxon>
        <taxon>Autobranchia</taxon>
        <taxon>Heteroconchia</taxon>
        <taxon>Euheterodonta</taxon>
        <taxon>Imparidentia</taxon>
        <taxon>Neoheterodontei</taxon>
        <taxon>Myida</taxon>
        <taxon>Dreissenoidea</taxon>
        <taxon>Dreissenidae</taxon>
        <taxon>Dreissena</taxon>
    </lineage>
</organism>
<dbReference type="Gene3D" id="3.80.10.10">
    <property type="entry name" value="Ribonuclease Inhibitor"/>
    <property type="match status" value="2"/>
</dbReference>
<name>A0A9D3Y0L7_DREPO</name>
<protein>
    <submittedName>
        <fullName evidence="3">Uncharacterized protein</fullName>
    </submittedName>
</protein>
<accession>A0A9D3Y0L7</accession>
<proteinExistence type="predicted"/>
<keyword evidence="1" id="KW-0677">Repeat</keyword>
<sequence length="578" mass="63642">MGNAAVKNKETPPTNQTNNSGGENSANMSKQSSLISHNKDRGASSINDQVVNASEAIRSQIKHLEAIENLGAAIVEKPEIAAAVALPEVASTSMQVSDANMLLSTDTVVERQTPPLDEKLIDEGPQDQLIFDCALKSACMLVKPESVQKYVTKNVTKLQLRRALPLHFSLVTLLNKFENLKDLDLSQNQMGPQAFRAVCLAMCHNASILSLNMSDNKTDTDTADCIGKMLTENKTLRYLDVSSNYLGKDYFSRKVGQALKENTCLKTLRCESIGMTDCRVLLEGLQSSSSMTDLDMSCNDVSDKAGFGKAFSQWLAKPDCSLRSVSLSRCELDGSTMVEVLKGLQENKSLQEINLNGTRFNNLGQLVSLVVMAAKHPTLTTLCVDSCRCSSADLSCEVPQCENFSKLRVLSLNDCELTDDFITSLEKKCKGKLLCMTEIDLTDNRLLSTQSLACVQRMTADEFTLPSLRRLHYGMNKGDNLTARLKELPNLQYVNIRLCHISHEEVSELGKLFTAFVSGFLCVSAFNTDKASQGFPIFMPPVGWHIAVELSVSQYVQYVCLTVCVYVSLSVRPSRKKL</sequence>
<dbReference type="InterPro" id="IPR001611">
    <property type="entry name" value="Leu-rich_rpt"/>
</dbReference>
<comment type="caution">
    <text evidence="3">The sequence shown here is derived from an EMBL/GenBank/DDBJ whole genome shotgun (WGS) entry which is preliminary data.</text>
</comment>
<feature type="compositionally biased region" description="Polar residues" evidence="2">
    <location>
        <begin position="11"/>
        <end position="36"/>
    </location>
</feature>
<evidence type="ECO:0000256" key="2">
    <source>
        <dbReference type="SAM" id="MobiDB-lite"/>
    </source>
</evidence>
<dbReference type="InterPro" id="IPR032675">
    <property type="entry name" value="LRR_dom_sf"/>
</dbReference>
<dbReference type="SUPFAM" id="SSF52047">
    <property type="entry name" value="RNI-like"/>
    <property type="match status" value="1"/>
</dbReference>
<dbReference type="AlphaFoldDB" id="A0A9D3Y0L7"/>
<dbReference type="InterPro" id="IPR052201">
    <property type="entry name" value="LRR-containing_regulator"/>
</dbReference>
<evidence type="ECO:0000256" key="1">
    <source>
        <dbReference type="ARBA" id="ARBA00022737"/>
    </source>
</evidence>
<evidence type="ECO:0000313" key="4">
    <source>
        <dbReference type="Proteomes" id="UP000828390"/>
    </source>
</evidence>
<dbReference type="PANTHER" id="PTHR24111">
    <property type="entry name" value="LEUCINE-RICH REPEAT-CONTAINING PROTEIN 34"/>
    <property type="match status" value="1"/>
</dbReference>
<dbReference type="Pfam" id="PF13516">
    <property type="entry name" value="LRR_6"/>
    <property type="match status" value="2"/>
</dbReference>
<feature type="region of interest" description="Disordered" evidence="2">
    <location>
        <begin position="1"/>
        <end position="47"/>
    </location>
</feature>
<dbReference type="EMBL" id="JAIWYP010000036">
    <property type="protein sequence ID" value="KAH3691444.1"/>
    <property type="molecule type" value="Genomic_DNA"/>
</dbReference>
<reference evidence="3" key="2">
    <citation type="submission" date="2020-11" db="EMBL/GenBank/DDBJ databases">
        <authorList>
            <person name="McCartney M.A."/>
            <person name="Auch B."/>
            <person name="Kono T."/>
            <person name="Mallez S."/>
            <person name="Becker A."/>
            <person name="Gohl D.M."/>
            <person name="Silverstein K.A.T."/>
            <person name="Koren S."/>
            <person name="Bechman K.B."/>
            <person name="Herman A."/>
            <person name="Abrahante J.E."/>
            <person name="Garbe J."/>
        </authorList>
    </citation>
    <scope>NUCLEOTIDE SEQUENCE</scope>
    <source>
        <strain evidence="3">Duluth1</strain>
        <tissue evidence="3">Whole animal</tissue>
    </source>
</reference>
<reference evidence="3" key="1">
    <citation type="journal article" date="2019" name="bioRxiv">
        <title>The Genome of the Zebra Mussel, Dreissena polymorpha: A Resource for Invasive Species Research.</title>
        <authorList>
            <person name="McCartney M.A."/>
            <person name="Auch B."/>
            <person name="Kono T."/>
            <person name="Mallez S."/>
            <person name="Zhang Y."/>
            <person name="Obille A."/>
            <person name="Becker A."/>
            <person name="Abrahante J.E."/>
            <person name="Garbe J."/>
            <person name="Badalamenti J.P."/>
            <person name="Herman A."/>
            <person name="Mangelson H."/>
            <person name="Liachko I."/>
            <person name="Sullivan S."/>
            <person name="Sone E.D."/>
            <person name="Koren S."/>
            <person name="Silverstein K.A.T."/>
            <person name="Beckman K.B."/>
            <person name="Gohl D.M."/>
        </authorList>
    </citation>
    <scope>NUCLEOTIDE SEQUENCE</scope>
    <source>
        <strain evidence="3">Duluth1</strain>
        <tissue evidence="3">Whole animal</tissue>
    </source>
</reference>
<dbReference type="Proteomes" id="UP000828390">
    <property type="component" value="Unassembled WGS sequence"/>
</dbReference>